<feature type="region of interest" description="Disordered" evidence="1">
    <location>
        <begin position="67"/>
        <end position="167"/>
    </location>
</feature>
<comment type="caution">
    <text evidence="2">The sequence shown here is derived from an EMBL/GenBank/DDBJ whole genome shotgun (WGS) entry which is preliminary data.</text>
</comment>
<feature type="compositionally biased region" description="Low complexity" evidence="1">
    <location>
        <begin position="95"/>
        <end position="111"/>
    </location>
</feature>
<dbReference type="EMBL" id="BKCJ011244065">
    <property type="protein sequence ID" value="GFD09246.1"/>
    <property type="molecule type" value="Genomic_DNA"/>
</dbReference>
<feature type="compositionally biased region" description="Pro residues" evidence="1">
    <location>
        <begin position="148"/>
        <end position="160"/>
    </location>
</feature>
<feature type="compositionally biased region" description="Basic residues" evidence="1">
    <location>
        <begin position="77"/>
        <end position="90"/>
    </location>
</feature>
<feature type="non-terminal residue" evidence="2">
    <location>
        <position position="1"/>
    </location>
</feature>
<gene>
    <name evidence="2" type="ORF">Tci_881215</name>
</gene>
<proteinExistence type="predicted"/>
<reference evidence="2" key="1">
    <citation type="journal article" date="2019" name="Sci. Rep.">
        <title>Draft genome of Tanacetum cinerariifolium, the natural source of mosquito coil.</title>
        <authorList>
            <person name="Yamashiro T."/>
            <person name="Shiraishi A."/>
            <person name="Satake H."/>
            <person name="Nakayama K."/>
        </authorList>
    </citation>
    <scope>NUCLEOTIDE SEQUENCE</scope>
</reference>
<accession>A0A699TJJ5</accession>
<name>A0A699TJJ5_TANCI</name>
<evidence type="ECO:0000313" key="2">
    <source>
        <dbReference type="EMBL" id="GFD09246.1"/>
    </source>
</evidence>
<organism evidence="2">
    <name type="scientific">Tanacetum cinerariifolium</name>
    <name type="common">Dalmatian daisy</name>
    <name type="synonym">Chrysanthemum cinerariifolium</name>
    <dbReference type="NCBI Taxonomy" id="118510"/>
    <lineage>
        <taxon>Eukaryota</taxon>
        <taxon>Viridiplantae</taxon>
        <taxon>Streptophyta</taxon>
        <taxon>Embryophyta</taxon>
        <taxon>Tracheophyta</taxon>
        <taxon>Spermatophyta</taxon>
        <taxon>Magnoliopsida</taxon>
        <taxon>eudicotyledons</taxon>
        <taxon>Gunneridae</taxon>
        <taxon>Pentapetalae</taxon>
        <taxon>asterids</taxon>
        <taxon>campanulids</taxon>
        <taxon>Asterales</taxon>
        <taxon>Asteraceae</taxon>
        <taxon>Asteroideae</taxon>
        <taxon>Anthemideae</taxon>
        <taxon>Anthemidinae</taxon>
        <taxon>Tanacetum</taxon>
    </lineage>
</organism>
<protein>
    <submittedName>
        <fullName evidence="2">Uncharacterized protein</fullName>
    </submittedName>
</protein>
<evidence type="ECO:0000256" key="1">
    <source>
        <dbReference type="SAM" id="MobiDB-lite"/>
    </source>
</evidence>
<sequence length="185" mass="19801">QQHLEGAAQHGQRRAQLVRGIGRKLLFAHYGLLDAVQQPVDGAGQRVQLVGPRRQGNALVQVILGDAAGRGRDGRQRRNAAPHQQPRRRLSAQILGLPAPRGARARPTPRGLRSECGGPPRSLPAGAWPARSAGWRRGRHTPAGAPRHTPPSRPAPPARPLPARSAARCGLESGGSWVRGVINLY</sequence>
<dbReference type="AlphaFoldDB" id="A0A699TJJ5"/>